<comment type="caution">
    <text evidence="4">The sequence shown here is derived from an EMBL/GenBank/DDBJ whole genome shotgun (WGS) entry which is preliminary data.</text>
</comment>
<proteinExistence type="inferred from homology"/>
<dbReference type="SUPFAM" id="SSF52091">
    <property type="entry name" value="SpoIIaa-like"/>
    <property type="match status" value="1"/>
</dbReference>
<dbReference type="RefSeq" id="WP_268618788.1">
    <property type="nucleotide sequence ID" value="NZ_JAMDMX010000243.1"/>
</dbReference>
<dbReference type="PANTHER" id="PTHR33495:SF2">
    <property type="entry name" value="ANTI-SIGMA FACTOR ANTAGONIST TM_1081-RELATED"/>
    <property type="match status" value="1"/>
</dbReference>
<dbReference type="InterPro" id="IPR002645">
    <property type="entry name" value="STAS_dom"/>
</dbReference>
<dbReference type="InterPro" id="IPR003658">
    <property type="entry name" value="Anti-sigma_ant"/>
</dbReference>
<dbReference type="Gene3D" id="3.30.750.24">
    <property type="entry name" value="STAS domain"/>
    <property type="match status" value="1"/>
</dbReference>
<evidence type="ECO:0000313" key="5">
    <source>
        <dbReference type="Proteomes" id="UP001527099"/>
    </source>
</evidence>
<accession>A0ABT4GQ53</accession>
<name>A0ABT4GQ53_9BACL</name>
<organism evidence="4 5">
    <name type="scientific">Paenibacillus alginolyticus</name>
    <dbReference type="NCBI Taxonomy" id="59839"/>
    <lineage>
        <taxon>Bacteria</taxon>
        <taxon>Bacillati</taxon>
        <taxon>Bacillota</taxon>
        <taxon>Bacilli</taxon>
        <taxon>Bacillales</taxon>
        <taxon>Paenibacillaceae</taxon>
        <taxon>Paenibacillus</taxon>
    </lineage>
</organism>
<keyword evidence="5" id="KW-1185">Reference proteome</keyword>
<dbReference type="Proteomes" id="UP001527099">
    <property type="component" value="Unassembled WGS sequence"/>
</dbReference>
<dbReference type="CDD" id="cd07043">
    <property type="entry name" value="STAS_anti-anti-sigma_factors"/>
    <property type="match status" value="1"/>
</dbReference>
<dbReference type="PROSITE" id="PS50801">
    <property type="entry name" value="STAS"/>
    <property type="match status" value="1"/>
</dbReference>
<evidence type="ECO:0000313" key="4">
    <source>
        <dbReference type="EMBL" id="MCY9698360.1"/>
    </source>
</evidence>
<dbReference type="PANTHER" id="PTHR33495">
    <property type="entry name" value="ANTI-SIGMA FACTOR ANTAGONIST TM_1081-RELATED-RELATED"/>
    <property type="match status" value="1"/>
</dbReference>
<dbReference type="Pfam" id="PF01740">
    <property type="entry name" value="STAS"/>
    <property type="match status" value="1"/>
</dbReference>
<sequence>MFKYKLLDEGTITIVSFAGDMDIDVTELIEEELSPLLMNKKEIQIDFSEVPFVDSSGIGLLITLVKNLQEKGNKVQIMHIRAEVKQVFAMLELSEILGNDVLNDFHDAV</sequence>
<dbReference type="NCBIfam" id="TIGR00377">
    <property type="entry name" value="ant_ant_sig"/>
    <property type="match status" value="1"/>
</dbReference>
<protein>
    <recommendedName>
        <fullName evidence="2">Anti-sigma factor antagonist</fullName>
    </recommendedName>
</protein>
<gene>
    <name evidence="4" type="ORF">M5X19_36810</name>
</gene>
<feature type="domain" description="STAS" evidence="3">
    <location>
        <begin position="2"/>
        <end position="109"/>
    </location>
</feature>
<evidence type="ECO:0000256" key="2">
    <source>
        <dbReference type="RuleBase" id="RU003749"/>
    </source>
</evidence>
<dbReference type="EMBL" id="JAMDMX010000243">
    <property type="protein sequence ID" value="MCY9698360.1"/>
    <property type="molecule type" value="Genomic_DNA"/>
</dbReference>
<dbReference type="InterPro" id="IPR036513">
    <property type="entry name" value="STAS_dom_sf"/>
</dbReference>
<evidence type="ECO:0000259" key="3">
    <source>
        <dbReference type="PROSITE" id="PS50801"/>
    </source>
</evidence>
<reference evidence="4 5" key="1">
    <citation type="submission" date="2022-05" db="EMBL/GenBank/DDBJ databases">
        <title>Genome Sequencing of Bee-Associated Microbes.</title>
        <authorList>
            <person name="Dunlap C."/>
        </authorList>
    </citation>
    <scope>NUCLEOTIDE SEQUENCE [LARGE SCALE GENOMIC DNA]</scope>
    <source>
        <strain evidence="4 5">NRRL B-14421</strain>
    </source>
</reference>
<comment type="similarity">
    <text evidence="1 2">Belongs to the anti-sigma-factor antagonist family.</text>
</comment>
<evidence type="ECO:0000256" key="1">
    <source>
        <dbReference type="ARBA" id="ARBA00009013"/>
    </source>
</evidence>